<dbReference type="Proteomes" id="UP000294239">
    <property type="component" value="Unassembled WGS sequence"/>
</dbReference>
<feature type="domain" description="AMP-binding enzyme C-terminal" evidence="2">
    <location>
        <begin position="452"/>
        <end position="527"/>
    </location>
</feature>
<dbReference type="InterPro" id="IPR050237">
    <property type="entry name" value="ATP-dep_AMP-bd_enzyme"/>
</dbReference>
<dbReference type="SUPFAM" id="SSF56801">
    <property type="entry name" value="Acetyl-CoA synthetase-like"/>
    <property type="match status" value="1"/>
</dbReference>
<dbReference type="GeneID" id="301042086"/>
<dbReference type="PANTHER" id="PTHR43767:SF1">
    <property type="entry name" value="NONRIBOSOMAL PEPTIDE SYNTHASE PES1 (EUROFUNG)-RELATED"/>
    <property type="match status" value="1"/>
</dbReference>
<feature type="domain" description="AMP-dependent synthetase/ligase" evidence="1">
    <location>
        <begin position="33"/>
        <end position="400"/>
    </location>
</feature>
<evidence type="ECO:0000313" key="3">
    <source>
        <dbReference type="EMBL" id="TBN12313.1"/>
    </source>
</evidence>
<dbReference type="GO" id="GO:0016874">
    <property type="term" value="F:ligase activity"/>
    <property type="evidence" value="ECO:0007669"/>
    <property type="project" value="UniProtKB-KW"/>
</dbReference>
<evidence type="ECO:0000259" key="1">
    <source>
        <dbReference type="Pfam" id="PF00501"/>
    </source>
</evidence>
<organism evidence="3 4">
    <name type="scientific">Agrobacterium cavarae</name>
    <dbReference type="NCBI Taxonomy" id="2528239"/>
    <lineage>
        <taxon>Bacteria</taxon>
        <taxon>Pseudomonadati</taxon>
        <taxon>Pseudomonadota</taxon>
        <taxon>Alphaproteobacteria</taxon>
        <taxon>Hyphomicrobiales</taxon>
        <taxon>Rhizobiaceae</taxon>
        <taxon>Rhizobium/Agrobacterium group</taxon>
        <taxon>Agrobacterium</taxon>
    </lineage>
</organism>
<comment type="caution">
    <text evidence="3">The sequence shown here is derived from an EMBL/GenBank/DDBJ whole genome shotgun (WGS) entry which is preliminary data.</text>
</comment>
<dbReference type="Pfam" id="PF13193">
    <property type="entry name" value="AMP-binding_C"/>
    <property type="match status" value="1"/>
</dbReference>
<dbReference type="RefSeq" id="WP_113273744.1">
    <property type="nucleotide sequence ID" value="NZ_SISF01000030.1"/>
</dbReference>
<dbReference type="InterPro" id="IPR045851">
    <property type="entry name" value="AMP-bd_C_sf"/>
</dbReference>
<name>A0ABY1Y7N6_9HYPH</name>
<sequence length="550" mass="59343">MSEPTLRMWPSEFAQRYSELGYWRGRELTAPIRDQAKLNPNKLALIDSAGKSLSYAELDGAADRVASSLLAWGLKRGDRIILQLPNITELVTLLFGSIRAGIIPVMVLPTHREQEVSHLARGSGAVAYAVTDIEASYDFRSLAKRVRQAVPSLQKLLVVGETGGDPTLTSYSELVGAARDAAVVTDLDATSVALFLHSGGTGGLPKLIPRTHNDYEYNARASAEVCGFDDATIYLASLSAAHNFPLACPGILGTFIVGGTVVLAREPSPDSVFGLIAKHRVTVTAAVPTLASLWLEAREFDDADLSSLRVIQVGGAKLAPSVAARIHSFLGVRVQQVFGMAEGLLNFTRDGDPIDLVETTQGRPLSPHDEIRLVDDMGADVADQEVGELWTRGPYTIRGYVAAPEANQRSFTADGFYRTGDLVRRLPSGHLVVEGRAGDQINRGAEKFSSVEIEEYLLDHPAVREIAVIGVPDASLGQASCAVVRPVDAPPSLRDLKDFLRSRGVATYKFPDRIRIVDEIPLTRFGKIDRKRLLAESCTEDVSGPVASPA</sequence>
<dbReference type="Gene3D" id="3.40.50.12780">
    <property type="entry name" value="N-terminal domain of ligase-like"/>
    <property type="match status" value="1"/>
</dbReference>
<keyword evidence="4" id="KW-1185">Reference proteome</keyword>
<dbReference type="InterPro" id="IPR025110">
    <property type="entry name" value="AMP-bd_C"/>
</dbReference>
<dbReference type="InterPro" id="IPR000873">
    <property type="entry name" value="AMP-dep_synth/lig_dom"/>
</dbReference>
<dbReference type="PANTHER" id="PTHR43767">
    <property type="entry name" value="LONG-CHAIN-FATTY-ACID--COA LIGASE"/>
    <property type="match status" value="1"/>
</dbReference>
<evidence type="ECO:0000313" key="4">
    <source>
        <dbReference type="Proteomes" id="UP000294239"/>
    </source>
</evidence>
<accession>A0ABY1Y7N6</accession>
<dbReference type="InterPro" id="IPR042099">
    <property type="entry name" value="ANL_N_sf"/>
</dbReference>
<keyword evidence="3" id="KW-0436">Ligase</keyword>
<dbReference type="Pfam" id="PF00501">
    <property type="entry name" value="AMP-binding"/>
    <property type="match status" value="1"/>
</dbReference>
<dbReference type="Gene3D" id="3.30.300.30">
    <property type="match status" value="1"/>
</dbReference>
<protein>
    <submittedName>
        <fullName evidence="3">2,3-dihydroxybenzoate-AMP ligase</fullName>
    </submittedName>
</protein>
<reference evidence="3 4" key="1">
    <citation type="submission" date="2019-02" db="EMBL/GenBank/DDBJ databases">
        <title>Current taxonomic status of genus Agrobacterium and description of Agrobacterium cavarae sp. nov. isolated from maize roots.</title>
        <authorList>
            <person name="Flores-Felix J.D."/>
            <person name="Menendez E."/>
            <person name="Ramirez-Bahena M.H."/>
            <person name="Garcia-Fraile P."/>
            <person name="Velazquez E."/>
        </authorList>
    </citation>
    <scope>NUCLEOTIDE SEQUENCE [LARGE SCALE GENOMIC DNA]</scope>
    <source>
        <strain evidence="3 4">RZME10</strain>
    </source>
</reference>
<gene>
    <name evidence="3" type="ORF">EYC79_12925</name>
</gene>
<dbReference type="EMBL" id="SISF01000030">
    <property type="protein sequence ID" value="TBN12313.1"/>
    <property type="molecule type" value="Genomic_DNA"/>
</dbReference>
<proteinExistence type="predicted"/>
<evidence type="ECO:0000259" key="2">
    <source>
        <dbReference type="Pfam" id="PF13193"/>
    </source>
</evidence>